<keyword evidence="5 6" id="KW-0472">Membrane</keyword>
<keyword evidence="3 6" id="KW-0812">Transmembrane</keyword>
<evidence type="ECO:0000256" key="2">
    <source>
        <dbReference type="ARBA" id="ARBA00022475"/>
    </source>
</evidence>
<feature type="transmembrane region" description="Helical" evidence="6">
    <location>
        <begin position="298"/>
        <end position="317"/>
    </location>
</feature>
<feature type="transmembrane region" description="Helical" evidence="6">
    <location>
        <begin position="163"/>
        <end position="180"/>
    </location>
</feature>
<feature type="transmembrane region" description="Helical" evidence="6">
    <location>
        <begin position="266"/>
        <end position="286"/>
    </location>
</feature>
<evidence type="ECO:0000256" key="5">
    <source>
        <dbReference type="ARBA" id="ARBA00023136"/>
    </source>
</evidence>
<dbReference type="GO" id="GO:0016765">
    <property type="term" value="F:transferase activity, transferring alkyl or aryl (other than methyl) groups"/>
    <property type="evidence" value="ECO:0007669"/>
    <property type="project" value="InterPro"/>
</dbReference>
<evidence type="ECO:0000313" key="7">
    <source>
        <dbReference type="EMBL" id="TJY66449.1"/>
    </source>
</evidence>
<feature type="transmembrane region" description="Helical" evidence="6">
    <location>
        <begin position="192"/>
        <end position="210"/>
    </location>
</feature>
<dbReference type="OrthoDB" id="6456825at2"/>
<accession>A0A4V5LYX2</accession>
<feature type="transmembrane region" description="Helical" evidence="6">
    <location>
        <begin position="241"/>
        <end position="260"/>
    </location>
</feature>
<dbReference type="AlphaFoldDB" id="A0A4V5LYX2"/>
<comment type="subcellular location">
    <subcellularLocation>
        <location evidence="1">Membrane</location>
        <topology evidence="1">Multi-pass membrane protein</topology>
    </subcellularLocation>
</comment>
<evidence type="ECO:0000256" key="3">
    <source>
        <dbReference type="ARBA" id="ARBA00022692"/>
    </source>
</evidence>
<dbReference type="EMBL" id="SUKA01000002">
    <property type="protein sequence ID" value="TJY66449.1"/>
    <property type="molecule type" value="Genomic_DNA"/>
</dbReference>
<feature type="transmembrane region" description="Helical" evidence="6">
    <location>
        <begin position="64"/>
        <end position="84"/>
    </location>
</feature>
<dbReference type="RefSeq" id="WP_136819800.1">
    <property type="nucleotide sequence ID" value="NZ_BMJX01000002.1"/>
</dbReference>
<dbReference type="GO" id="GO:0016020">
    <property type="term" value="C:membrane"/>
    <property type="evidence" value="ECO:0007669"/>
    <property type="project" value="UniProtKB-SubCell"/>
</dbReference>
<keyword evidence="8" id="KW-1185">Reference proteome</keyword>
<comment type="caution">
    <text evidence="7">The sequence shown here is derived from an EMBL/GenBank/DDBJ whole genome shotgun (WGS) entry which is preliminary data.</text>
</comment>
<dbReference type="InterPro" id="IPR044878">
    <property type="entry name" value="UbiA_sf"/>
</dbReference>
<protein>
    <recommendedName>
        <fullName evidence="9">Prenyltransferase</fullName>
    </recommendedName>
</protein>
<gene>
    <name evidence="7" type="ORF">FAZ19_05875</name>
</gene>
<evidence type="ECO:0000313" key="8">
    <source>
        <dbReference type="Proteomes" id="UP000309872"/>
    </source>
</evidence>
<name>A0A4V5LYX2_9SPHI</name>
<reference evidence="7 8" key="1">
    <citation type="submission" date="2019-04" db="EMBL/GenBank/DDBJ databases">
        <title>Sphingobacterium olei sp. nov., isolated from oil-contaminated soil.</title>
        <authorList>
            <person name="Liu B."/>
        </authorList>
    </citation>
    <scope>NUCLEOTIDE SEQUENCE [LARGE SCALE GENOMIC DNA]</scope>
    <source>
        <strain evidence="7 8">Y3L14</strain>
    </source>
</reference>
<evidence type="ECO:0000256" key="1">
    <source>
        <dbReference type="ARBA" id="ARBA00004141"/>
    </source>
</evidence>
<feature type="transmembrane region" description="Helical" evidence="6">
    <location>
        <begin position="135"/>
        <end position="154"/>
    </location>
</feature>
<organism evidence="7 8">
    <name type="scientific">Sphingobacterium alkalisoli</name>
    <dbReference type="NCBI Taxonomy" id="1874115"/>
    <lineage>
        <taxon>Bacteria</taxon>
        <taxon>Pseudomonadati</taxon>
        <taxon>Bacteroidota</taxon>
        <taxon>Sphingobacteriia</taxon>
        <taxon>Sphingobacteriales</taxon>
        <taxon>Sphingobacteriaceae</taxon>
        <taxon>Sphingobacterium</taxon>
    </lineage>
</organism>
<evidence type="ECO:0000256" key="6">
    <source>
        <dbReference type="SAM" id="Phobius"/>
    </source>
</evidence>
<feature type="transmembrane region" description="Helical" evidence="6">
    <location>
        <begin position="32"/>
        <end position="52"/>
    </location>
</feature>
<proteinExistence type="predicted"/>
<evidence type="ECO:0000256" key="4">
    <source>
        <dbReference type="ARBA" id="ARBA00022989"/>
    </source>
</evidence>
<evidence type="ECO:0008006" key="9">
    <source>
        <dbReference type="Google" id="ProtNLM"/>
    </source>
</evidence>
<feature type="transmembrane region" description="Helical" evidence="6">
    <location>
        <begin position="105"/>
        <end position="129"/>
    </location>
</feature>
<dbReference type="Pfam" id="PF01040">
    <property type="entry name" value="UbiA"/>
    <property type="match status" value="1"/>
</dbReference>
<dbReference type="Gene3D" id="1.10.357.140">
    <property type="entry name" value="UbiA prenyltransferase"/>
    <property type="match status" value="1"/>
</dbReference>
<sequence length="324" mass="36855">MRKGILENKYSNPDENNSSFAKRLWIYQKERFPFFGHGILVAAFSFSAISYSRICRGAEGFVDWTTFLVGVFTTISLFFLVRIFDEFKDAEDDARYRKELPVPRGLISLGELKMIGIVLAILQIVLNGLFFPKMLFLYVVVIFYLCLMGKEFFIPSWLKKHQFWYVVSHMFIIPLIDIYASGLDWLLAEVGAPHGLVFFFGVSYMNGIVLEIGRKIRSPQDEQTGVLTYSSMLGAGKAVKYWIAVLFVTLILSMAASYYAGYGWMAYAILGSIFLICCVPALLFLNGHVPKYAKAIEWSSAGWTIAMYLSLGGIPMLEQFWRGF</sequence>
<keyword evidence="4 6" id="KW-1133">Transmembrane helix</keyword>
<dbReference type="Proteomes" id="UP000309872">
    <property type="component" value="Unassembled WGS sequence"/>
</dbReference>
<keyword evidence="2" id="KW-1003">Cell membrane</keyword>
<dbReference type="InterPro" id="IPR000537">
    <property type="entry name" value="UbiA_prenyltransferase"/>
</dbReference>